<dbReference type="STRING" id="1216932.CM240_2633"/>
<dbReference type="PROSITE" id="PS51257">
    <property type="entry name" value="PROKAR_LIPOPROTEIN"/>
    <property type="match status" value="1"/>
</dbReference>
<evidence type="ECO:0000313" key="3">
    <source>
        <dbReference type="EMBL" id="CDM69757.1"/>
    </source>
</evidence>
<dbReference type="OrthoDB" id="1935495at2"/>
<dbReference type="KEGG" id="clt:CM240_2633"/>
<dbReference type="SMART" id="SM00909">
    <property type="entry name" value="Germane"/>
    <property type="match status" value="1"/>
</dbReference>
<dbReference type="RefSeq" id="WP_044039544.1">
    <property type="nucleotide sequence ID" value="NZ_HG917868.1"/>
</dbReference>
<sequence length="179" mass="20324">MSILKKSATAICLMIMVAIVTACTKEQSRMDTDISIIKESTEAGIIDVKLKFRDENNNLVDEKRIINEDEVLVRNILDELIKGPERTSKLKPVFPTDTRISAVSIKDKIAYVTFDFANFKPTFTEEEEEKAVESIVLTLTELEFIDKVKINVNPISDKFISFIDITKPLSDNDYISENN</sequence>
<dbReference type="HOGENOM" id="CLU_080926_3_0_9"/>
<dbReference type="Proteomes" id="UP000019426">
    <property type="component" value="Chromosome M2/40_rep1"/>
</dbReference>
<organism evidence="3 4">
    <name type="scientific">Clostridium bornimense</name>
    <dbReference type="NCBI Taxonomy" id="1216932"/>
    <lineage>
        <taxon>Bacteria</taxon>
        <taxon>Bacillati</taxon>
        <taxon>Bacillota</taxon>
        <taxon>Clostridia</taxon>
        <taxon>Eubacteriales</taxon>
        <taxon>Clostridiaceae</taxon>
        <taxon>Clostridium</taxon>
    </lineage>
</organism>
<feature type="chain" id="PRO_5004880986" description="GerMN domain-containing protein" evidence="1">
    <location>
        <begin position="23"/>
        <end position="179"/>
    </location>
</feature>
<evidence type="ECO:0000256" key="1">
    <source>
        <dbReference type="SAM" id="SignalP"/>
    </source>
</evidence>
<protein>
    <recommendedName>
        <fullName evidence="2">GerMN domain-containing protein</fullName>
    </recommendedName>
</protein>
<dbReference type="AlphaFoldDB" id="W6S5Y0"/>
<feature type="domain" description="GerMN" evidence="2">
    <location>
        <begin position="73"/>
        <end position="159"/>
    </location>
</feature>
<evidence type="ECO:0000259" key="2">
    <source>
        <dbReference type="SMART" id="SM00909"/>
    </source>
</evidence>
<dbReference type="EMBL" id="HG917868">
    <property type="protein sequence ID" value="CDM69757.1"/>
    <property type="molecule type" value="Genomic_DNA"/>
</dbReference>
<accession>W6S5Y0</accession>
<name>W6S5Y0_9CLOT</name>
<feature type="signal peptide" evidence="1">
    <location>
        <begin position="1"/>
        <end position="22"/>
    </location>
</feature>
<gene>
    <name evidence="3" type="ORF">CM240_2633</name>
</gene>
<dbReference type="Pfam" id="PF10646">
    <property type="entry name" value="Germane"/>
    <property type="match status" value="1"/>
</dbReference>
<proteinExistence type="predicted"/>
<keyword evidence="4" id="KW-1185">Reference proteome</keyword>
<dbReference type="InterPro" id="IPR019606">
    <property type="entry name" value="GerMN"/>
</dbReference>
<dbReference type="eggNOG" id="COG5401">
    <property type="taxonomic scope" value="Bacteria"/>
</dbReference>
<dbReference type="PATRIC" id="fig|1216932.3.peg.2600"/>
<evidence type="ECO:0000313" key="4">
    <source>
        <dbReference type="Proteomes" id="UP000019426"/>
    </source>
</evidence>
<keyword evidence="1" id="KW-0732">Signal</keyword>
<reference evidence="3 4" key="1">
    <citation type="submission" date="2013-11" db="EMBL/GenBank/DDBJ databases">
        <title>Complete genome sequence of Clostridum sp. M2/40.</title>
        <authorList>
            <person name="Wibberg D."/>
            <person name="Puehler A."/>
            <person name="Schlueter A."/>
        </authorList>
    </citation>
    <scope>NUCLEOTIDE SEQUENCE [LARGE SCALE GENOMIC DNA]</scope>
    <source>
        <strain evidence="4">M2/40</strain>
    </source>
</reference>